<protein>
    <submittedName>
        <fullName evidence="1">Uncharacterized protein</fullName>
    </submittedName>
</protein>
<evidence type="ECO:0000313" key="1">
    <source>
        <dbReference type="EMBL" id="MDC0672147.1"/>
    </source>
</evidence>
<accession>A0ABT5BDL1</accession>
<keyword evidence="2" id="KW-1185">Reference proteome</keyword>
<organism evidence="1 2">
    <name type="scientific">Nannocystis radixulma</name>
    <dbReference type="NCBI Taxonomy" id="2995305"/>
    <lineage>
        <taxon>Bacteria</taxon>
        <taxon>Pseudomonadati</taxon>
        <taxon>Myxococcota</taxon>
        <taxon>Polyangia</taxon>
        <taxon>Nannocystales</taxon>
        <taxon>Nannocystaceae</taxon>
        <taxon>Nannocystis</taxon>
    </lineage>
</organism>
<comment type="caution">
    <text evidence="1">The sequence shown here is derived from an EMBL/GenBank/DDBJ whole genome shotgun (WGS) entry which is preliminary data.</text>
</comment>
<evidence type="ECO:0000313" key="2">
    <source>
        <dbReference type="Proteomes" id="UP001217838"/>
    </source>
</evidence>
<dbReference type="EMBL" id="JAQNDN010000019">
    <property type="protein sequence ID" value="MDC0672147.1"/>
    <property type="molecule type" value="Genomic_DNA"/>
</dbReference>
<proteinExistence type="predicted"/>
<gene>
    <name evidence="1" type="ORF">POL58_30650</name>
</gene>
<dbReference type="RefSeq" id="WP_272003422.1">
    <property type="nucleotide sequence ID" value="NZ_JAQNDN010000019.1"/>
</dbReference>
<dbReference type="Proteomes" id="UP001217838">
    <property type="component" value="Unassembled WGS sequence"/>
</dbReference>
<reference evidence="1 2" key="1">
    <citation type="submission" date="2022-11" db="EMBL/GenBank/DDBJ databases">
        <title>Minimal conservation of predation-associated metabolite biosynthetic gene clusters underscores biosynthetic potential of Myxococcota including descriptions for ten novel species: Archangium lansinium sp. nov., Myxococcus landrumus sp. nov., Nannocystis bai.</title>
        <authorList>
            <person name="Ahearne A."/>
            <person name="Stevens C."/>
            <person name="Dowd S."/>
        </authorList>
    </citation>
    <scope>NUCLEOTIDE SEQUENCE [LARGE SCALE GENOMIC DNA]</scope>
    <source>
        <strain evidence="1 2">NCELM</strain>
    </source>
</reference>
<sequence length="216" mass="23142">MPSGWLRVTTSLPLVDTPSQALLLRLARVQLDGGFGYAALDRGRVRLSISLPGLKPFGSPVIGAIQRLHELRAAVAAPRPAPRFLAGDPDAPTLESAALAFGRATPLGWAPGDSYIGRVSDGDGVSCELRLWSPWPDIVAIEAECHPPWPQADDEQGLREVAVLNTGVIGGELLALAGALRWRWSCPRPWLDLDHLAEVVVPTILGTFRDARAARA</sequence>
<name>A0ABT5BDL1_9BACT</name>